<dbReference type="EMBL" id="FJUX01000005">
    <property type="protein sequence ID" value="CZS90297.1"/>
    <property type="molecule type" value="Genomic_DNA"/>
</dbReference>
<organism evidence="1 2">
    <name type="scientific">Rhynchosporium agropyri</name>
    <dbReference type="NCBI Taxonomy" id="914238"/>
    <lineage>
        <taxon>Eukaryota</taxon>
        <taxon>Fungi</taxon>
        <taxon>Dikarya</taxon>
        <taxon>Ascomycota</taxon>
        <taxon>Pezizomycotina</taxon>
        <taxon>Leotiomycetes</taxon>
        <taxon>Helotiales</taxon>
        <taxon>Ploettnerulaceae</taxon>
        <taxon>Rhynchosporium</taxon>
    </lineage>
</organism>
<dbReference type="AlphaFoldDB" id="A0A1E1JWP8"/>
<evidence type="ECO:0000313" key="1">
    <source>
        <dbReference type="EMBL" id="CZS90297.1"/>
    </source>
</evidence>
<sequence>MATPHDQSAHPKSYIPSYGDVRLLICFTDNSFALPCMWRLAFLNLLTNPWTVTELALEEHAPRLNATWDQKVWSFNPIYNSRVLEKSWACVDLGLGFHYSQHNEIIHFIRNDFEVTKSYMTEAGHQCMIRVSMFLFSLGVKTPSYSELSYGCTVDTTSFESVEESHAYF</sequence>
<dbReference type="Proteomes" id="UP000178912">
    <property type="component" value="Unassembled WGS sequence"/>
</dbReference>
<gene>
    <name evidence="1" type="ORF">RAG0_01426</name>
</gene>
<keyword evidence="2" id="KW-1185">Reference proteome</keyword>
<accession>A0A1E1JWP8</accession>
<proteinExistence type="predicted"/>
<evidence type="ECO:0000313" key="2">
    <source>
        <dbReference type="Proteomes" id="UP000178912"/>
    </source>
</evidence>
<protein>
    <submittedName>
        <fullName evidence="1">Uncharacterized protein</fullName>
    </submittedName>
</protein>
<reference evidence="2" key="1">
    <citation type="submission" date="2016-03" db="EMBL/GenBank/DDBJ databases">
        <authorList>
            <person name="Guldener U."/>
        </authorList>
    </citation>
    <scope>NUCLEOTIDE SEQUENCE [LARGE SCALE GENOMIC DNA]</scope>
    <source>
        <strain evidence="2">04CH-RAC-A.6.1</strain>
    </source>
</reference>
<name>A0A1E1JWP8_9HELO</name>